<dbReference type="HOGENOM" id="CLU_1798244_0_0_1"/>
<keyword evidence="1" id="KW-1133">Transmembrane helix</keyword>
<gene>
    <name evidence="2" type="ORF">CRE_12970</name>
</gene>
<dbReference type="STRING" id="31234.E3N120"/>
<dbReference type="OrthoDB" id="6045904at2759"/>
<evidence type="ECO:0000313" key="3">
    <source>
        <dbReference type="Proteomes" id="UP000008281"/>
    </source>
</evidence>
<sequence>MKLIQLKKILLLIICSSSFFITIYWSATNGIKNSGSTRSSPDRIIPVADVKKGNKWIVVTSVNYPTEDVKRLSSFEEWNLVVVADTKTPVDWKLETVHFLSVDYQKHLRLGLNQFDYEDTVSGVRYQVKNSSEIMPWIFWPDCV</sequence>
<dbReference type="PANTHER" id="PTHR31362:SF0">
    <property type="entry name" value="EXOSTOSIN DOMAIN-CONTAINING PROTEIN-RELATED"/>
    <property type="match status" value="1"/>
</dbReference>
<accession>E3N120</accession>
<dbReference type="EMBL" id="DS268507">
    <property type="protein sequence ID" value="EFO83181.1"/>
    <property type="molecule type" value="Genomic_DNA"/>
</dbReference>
<keyword evidence="1" id="KW-0812">Transmembrane</keyword>
<name>E3N120_CAERE</name>
<organism evidence="3">
    <name type="scientific">Caenorhabditis remanei</name>
    <name type="common">Caenorhabditis vulgaris</name>
    <dbReference type="NCBI Taxonomy" id="31234"/>
    <lineage>
        <taxon>Eukaryota</taxon>
        <taxon>Metazoa</taxon>
        <taxon>Ecdysozoa</taxon>
        <taxon>Nematoda</taxon>
        <taxon>Chromadorea</taxon>
        <taxon>Rhabditida</taxon>
        <taxon>Rhabditina</taxon>
        <taxon>Rhabditomorpha</taxon>
        <taxon>Rhabditoidea</taxon>
        <taxon>Rhabditidae</taxon>
        <taxon>Peloderinae</taxon>
        <taxon>Caenorhabditis</taxon>
    </lineage>
</organism>
<dbReference type="InParanoid" id="E3N120"/>
<proteinExistence type="predicted"/>
<keyword evidence="1" id="KW-0472">Membrane</keyword>
<evidence type="ECO:0000313" key="2">
    <source>
        <dbReference type="EMBL" id="EFO83181.1"/>
    </source>
</evidence>
<reference evidence="2" key="1">
    <citation type="submission" date="2007-07" db="EMBL/GenBank/DDBJ databases">
        <title>PCAP assembly of the Caenorhabditis remanei genome.</title>
        <authorList>
            <consortium name="The Caenorhabditis remanei Sequencing Consortium"/>
            <person name="Wilson R.K."/>
        </authorList>
    </citation>
    <scope>NUCLEOTIDE SEQUENCE [LARGE SCALE GENOMIC DNA]</scope>
    <source>
        <strain evidence="2">PB4641</strain>
    </source>
</reference>
<feature type="transmembrane region" description="Helical" evidence="1">
    <location>
        <begin position="9"/>
        <end position="27"/>
    </location>
</feature>
<dbReference type="InterPro" id="IPR005049">
    <property type="entry name" value="STL-like"/>
</dbReference>
<keyword evidence="3" id="KW-1185">Reference proteome</keyword>
<evidence type="ECO:0000256" key="1">
    <source>
        <dbReference type="SAM" id="Phobius"/>
    </source>
</evidence>
<protein>
    <submittedName>
        <fullName evidence="2">Uncharacterized protein</fullName>
    </submittedName>
</protein>
<dbReference type="AlphaFoldDB" id="E3N120"/>
<dbReference type="PANTHER" id="PTHR31362">
    <property type="entry name" value="GLYCOSYLTRANSFERASE STELLO1-RELATED"/>
    <property type="match status" value="1"/>
</dbReference>
<dbReference type="Proteomes" id="UP000008281">
    <property type="component" value="Unassembled WGS sequence"/>
</dbReference>